<dbReference type="PROSITE" id="PS50968">
    <property type="entry name" value="BIOTINYL_LIPOYL"/>
    <property type="match status" value="1"/>
</dbReference>
<dbReference type="SUPFAM" id="SSF51230">
    <property type="entry name" value="Single hybrid motif"/>
    <property type="match status" value="1"/>
</dbReference>
<keyword evidence="5" id="KW-0012">Acyltransferase</keyword>
<dbReference type="EMBL" id="JABZXJ010000017">
    <property type="protein sequence ID" value="MBF1649497.1"/>
    <property type="molecule type" value="Genomic_DNA"/>
</dbReference>
<dbReference type="Gene3D" id="2.40.50.100">
    <property type="match status" value="1"/>
</dbReference>
<evidence type="ECO:0000313" key="9">
    <source>
        <dbReference type="EMBL" id="MBF1649497.1"/>
    </source>
</evidence>
<proteinExistence type="inferred from homology"/>
<name>A0A930KKK2_9MICC</name>
<dbReference type="SUPFAM" id="SSF47005">
    <property type="entry name" value="Peripheral subunit-binding domain of 2-oxo acid dehydrogenase complex"/>
    <property type="match status" value="1"/>
</dbReference>
<evidence type="ECO:0000256" key="4">
    <source>
        <dbReference type="ARBA" id="ARBA00022823"/>
    </source>
</evidence>
<organism evidence="9 10">
    <name type="scientific">Rothia dentocariosa</name>
    <dbReference type="NCBI Taxonomy" id="2047"/>
    <lineage>
        <taxon>Bacteria</taxon>
        <taxon>Bacillati</taxon>
        <taxon>Actinomycetota</taxon>
        <taxon>Actinomycetes</taxon>
        <taxon>Micrococcales</taxon>
        <taxon>Micrococcaceae</taxon>
        <taxon>Rothia</taxon>
    </lineage>
</organism>
<evidence type="ECO:0000256" key="3">
    <source>
        <dbReference type="ARBA" id="ARBA00022679"/>
    </source>
</evidence>
<dbReference type="Proteomes" id="UP000769484">
    <property type="component" value="Unassembled WGS sequence"/>
</dbReference>
<dbReference type="InterPro" id="IPR004167">
    <property type="entry name" value="PSBD"/>
</dbReference>
<gene>
    <name evidence="9" type="ORF">HXO56_05305</name>
</gene>
<dbReference type="GO" id="GO:0005737">
    <property type="term" value="C:cytoplasm"/>
    <property type="evidence" value="ECO:0007669"/>
    <property type="project" value="TreeGrafter"/>
</dbReference>
<dbReference type="RefSeq" id="WP_315305258.1">
    <property type="nucleotide sequence ID" value="NZ_CAUREM010000018.1"/>
</dbReference>
<feature type="region of interest" description="Disordered" evidence="6">
    <location>
        <begin position="1"/>
        <end position="24"/>
    </location>
</feature>
<accession>A0A930KKK2</accession>
<dbReference type="PANTHER" id="PTHR43178">
    <property type="entry name" value="DIHYDROLIPOAMIDE ACETYLTRANSFERASE COMPONENT OF PYRUVATE DEHYDROGENASE COMPLEX"/>
    <property type="match status" value="1"/>
</dbReference>
<dbReference type="PROSITE" id="PS51826">
    <property type="entry name" value="PSBD"/>
    <property type="match status" value="1"/>
</dbReference>
<dbReference type="Gene3D" id="4.10.320.10">
    <property type="entry name" value="E3-binding domain"/>
    <property type="match status" value="1"/>
</dbReference>
<feature type="domain" description="Peripheral subunit-binding (PSBD)" evidence="8">
    <location>
        <begin position="176"/>
        <end position="213"/>
    </location>
</feature>
<evidence type="ECO:0000259" key="8">
    <source>
        <dbReference type="PROSITE" id="PS51826"/>
    </source>
</evidence>
<evidence type="ECO:0000256" key="6">
    <source>
        <dbReference type="SAM" id="MobiDB-lite"/>
    </source>
</evidence>
<evidence type="ECO:0000256" key="2">
    <source>
        <dbReference type="ARBA" id="ARBA00007317"/>
    </source>
</evidence>
<evidence type="ECO:0000313" key="10">
    <source>
        <dbReference type="Proteomes" id="UP000769484"/>
    </source>
</evidence>
<dbReference type="PANTHER" id="PTHR43178:SF5">
    <property type="entry name" value="LIPOAMIDE ACYLTRANSFERASE COMPONENT OF BRANCHED-CHAIN ALPHA-KETO ACID DEHYDROGENASE COMPLEX, MITOCHONDRIAL"/>
    <property type="match status" value="1"/>
</dbReference>
<dbReference type="InterPro" id="IPR036625">
    <property type="entry name" value="E3-bd_dom_sf"/>
</dbReference>
<evidence type="ECO:0000256" key="1">
    <source>
        <dbReference type="ARBA" id="ARBA00001938"/>
    </source>
</evidence>
<evidence type="ECO:0000256" key="5">
    <source>
        <dbReference type="ARBA" id="ARBA00023315"/>
    </source>
</evidence>
<dbReference type="AlphaFoldDB" id="A0A930KKK2"/>
<dbReference type="Pfam" id="PF02817">
    <property type="entry name" value="E3_binding"/>
    <property type="match status" value="1"/>
</dbReference>
<feature type="compositionally biased region" description="Low complexity" evidence="6">
    <location>
        <begin position="124"/>
        <end position="137"/>
    </location>
</feature>
<keyword evidence="3" id="KW-0808">Transferase</keyword>
<dbReference type="InterPro" id="IPR050743">
    <property type="entry name" value="2-oxoacid_DH_E2_comp"/>
</dbReference>
<feature type="region of interest" description="Disordered" evidence="6">
    <location>
        <begin position="104"/>
        <end position="180"/>
    </location>
</feature>
<protein>
    <submittedName>
        <fullName evidence="9">E3 binding domain-containing protein</fullName>
    </submittedName>
</protein>
<feature type="region of interest" description="Disordered" evidence="6">
    <location>
        <begin position="194"/>
        <end position="221"/>
    </location>
</feature>
<dbReference type="Pfam" id="PF00364">
    <property type="entry name" value="Biotin_lipoyl"/>
    <property type="match status" value="1"/>
</dbReference>
<comment type="cofactor">
    <cofactor evidence="1">
        <name>(R)-lipoate</name>
        <dbReference type="ChEBI" id="CHEBI:83088"/>
    </cofactor>
</comment>
<dbReference type="GO" id="GO:0031405">
    <property type="term" value="F:lipoic acid binding"/>
    <property type="evidence" value="ECO:0007669"/>
    <property type="project" value="TreeGrafter"/>
</dbReference>
<dbReference type="InterPro" id="IPR000089">
    <property type="entry name" value="Biotin_lipoyl"/>
</dbReference>
<sequence>MTDTPHASSAPSPEPLPPEGSGASGYPFTFYLPDLGEGLRSGEIIEWLISEGQQVELDQVLVVVETAKSTVEIPSPVAGTVVRLLEPVGQVVDVDAPLIELRTPTPQTQAPMAGAEAPAKDSADAAAAKLPAKPGAGESKHLVGRGKMPIKPGGTGTALPPKSAKTQGGKARSGAKVSPAVRRLARSLGVDLKTVTGTGAGGAITPEDVQTAADHAAGGAS</sequence>
<keyword evidence="4" id="KW-0450">Lipoyl</keyword>
<evidence type="ECO:0000259" key="7">
    <source>
        <dbReference type="PROSITE" id="PS50968"/>
    </source>
</evidence>
<comment type="similarity">
    <text evidence="2">Belongs to the 2-oxoacid dehydrogenase family.</text>
</comment>
<dbReference type="InterPro" id="IPR003016">
    <property type="entry name" value="2-oxoA_DH_lipoyl-BS"/>
</dbReference>
<comment type="caution">
    <text evidence="9">The sequence shown here is derived from an EMBL/GenBank/DDBJ whole genome shotgun (WGS) entry which is preliminary data.</text>
</comment>
<dbReference type="PROSITE" id="PS00189">
    <property type="entry name" value="LIPOYL"/>
    <property type="match status" value="1"/>
</dbReference>
<dbReference type="GO" id="GO:0016407">
    <property type="term" value="F:acetyltransferase activity"/>
    <property type="evidence" value="ECO:0007669"/>
    <property type="project" value="TreeGrafter"/>
</dbReference>
<feature type="domain" description="Lipoyl-binding" evidence="7">
    <location>
        <begin position="27"/>
        <end position="102"/>
    </location>
</feature>
<reference evidence="9" key="1">
    <citation type="submission" date="2020-04" db="EMBL/GenBank/DDBJ databases">
        <title>Deep metagenomics examines the oral microbiome during advanced dental caries in children, revealing novel taxa and co-occurrences with host molecules.</title>
        <authorList>
            <person name="Baker J.L."/>
            <person name="Morton J.T."/>
            <person name="Dinis M."/>
            <person name="Alvarez R."/>
            <person name="Tran N.C."/>
            <person name="Knight R."/>
            <person name="Edlund A."/>
        </authorList>
    </citation>
    <scope>NUCLEOTIDE SEQUENCE</scope>
    <source>
        <strain evidence="9">JCVI_47_bin.4</strain>
    </source>
</reference>
<dbReference type="CDD" id="cd06849">
    <property type="entry name" value="lipoyl_domain"/>
    <property type="match status" value="1"/>
</dbReference>
<dbReference type="InterPro" id="IPR011053">
    <property type="entry name" value="Single_hybrid_motif"/>
</dbReference>